<dbReference type="InterPro" id="IPR027267">
    <property type="entry name" value="AH/BAR_dom_sf"/>
</dbReference>
<evidence type="ECO:0000256" key="8">
    <source>
        <dbReference type="SAM" id="Phobius"/>
    </source>
</evidence>
<dbReference type="InterPro" id="IPR011993">
    <property type="entry name" value="PH-like_dom_sf"/>
</dbReference>
<dbReference type="GO" id="GO:0005789">
    <property type="term" value="C:endoplasmic reticulum membrane"/>
    <property type="evidence" value="ECO:0007669"/>
    <property type="project" value="UniProtKB-SubCell"/>
</dbReference>
<evidence type="ECO:0000259" key="10">
    <source>
        <dbReference type="PROSITE" id="PS51778"/>
    </source>
</evidence>
<dbReference type="eggNOG" id="ENOG502QU87">
    <property type="taxonomic scope" value="Eukaryota"/>
</dbReference>
<keyword evidence="4 8" id="KW-0472">Membrane</keyword>
<evidence type="ECO:0000313" key="11">
    <source>
        <dbReference type="EMBL" id="CCH58356.1"/>
    </source>
</evidence>
<accession>I2GW54</accession>
<dbReference type="GO" id="GO:0032366">
    <property type="term" value="P:intracellular sterol transport"/>
    <property type="evidence" value="ECO:0007669"/>
    <property type="project" value="EnsemblFungi"/>
</dbReference>
<proteinExistence type="predicted"/>
<dbReference type="InterPro" id="IPR031968">
    <property type="entry name" value="VASt"/>
</dbReference>
<feature type="compositionally biased region" description="Basic and acidic residues" evidence="7">
    <location>
        <begin position="1008"/>
        <end position="1024"/>
    </location>
</feature>
<feature type="transmembrane region" description="Helical" evidence="8">
    <location>
        <begin position="1037"/>
        <end position="1064"/>
    </location>
</feature>
<dbReference type="InterPro" id="IPR039463">
    <property type="entry name" value="Sip3/Lam1_BAR"/>
</dbReference>
<dbReference type="CDD" id="cd13280">
    <property type="entry name" value="PH_SIP3"/>
    <property type="match status" value="1"/>
</dbReference>
<dbReference type="SMART" id="SM00233">
    <property type="entry name" value="PH"/>
    <property type="match status" value="1"/>
</dbReference>
<dbReference type="OrthoDB" id="10070851at2759"/>
<evidence type="ECO:0000256" key="3">
    <source>
        <dbReference type="ARBA" id="ARBA00022989"/>
    </source>
</evidence>
<dbReference type="STRING" id="1071380.I2GW54"/>
<dbReference type="GO" id="GO:0003712">
    <property type="term" value="F:transcription coregulator activity"/>
    <property type="evidence" value="ECO:0007669"/>
    <property type="project" value="EnsemblFungi"/>
</dbReference>
<feature type="domain" description="VASt" evidence="10">
    <location>
        <begin position="777"/>
        <end position="982"/>
    </location>
</feature>
<sequence length="1246" mass="144720">MSQRQSAGLKDIKQLKLISVAFKEASLDSPSFRASVNYFQTKVEAFESWIERTVNFVDNQFADSYDEFRRTKEALINQLLPSPVMLSNGFVSNQGFTPLLVDNFNKDYRQFVEKLLCMLLGDGSSYSASLLELMTGAIEPYKQKRMNFDYYQTKYDTLVGRFHSVVPTSNITIDPKSLYEDATQLFEVRKSYLQASLDLVAAMSVMELSMDKFLIEIIGVLKSKNKFDVAENGTIIDLTPQIDSYLVDHQKWVKKAIESARTLESDMERAKARIIEYSVKKMAPSNDIKDYNTKEIDPKKLIKRVPKQYAHPPEKAGWLYMKTNVGRPSREIWVRRWCFVQNSVFGMFLLSPSKTYVEETGKFGVSLISVRYLQFDDRCFTFEVKIEASKATNDSRNNKTEDISIILQAEDLHELTSWLSIFSHSKAYLSTLNKNSFEFKTSSRVFAPEFSEFASSTITSVDQILSVPDSETKQLLSYLKSGLLEKDDIDIDDEKITKLHMAVTPLTTKMTQPAVLSHLYVKNTWLPSAVVANIWGTTNWNDYSLIEDYQKTPDNVLSKEITTYKNPTALHYPSYYSPNLKLEDIQFKSIFFSIDQVLLTLPNELLLLKFTGFWRPNRKQEFSATYYVTNEHIFGYLNFMGFVSLTKMKLSDIVSIEIDKTSQNTLKIYDVTGSHLSIDVYFSDIRVTAASLQFLLENKAAKEPKKEEDLLEKLKQIEIQFKEKTKKEILKRNQTLVTANTNEIIEAENLPLSHNTFWRISDNGAKLLARRKRFQMKYSVTYTADYDIASKALTHVLFGDQSDAFPFCFLLAQKDSKYNMNWYWKEEKSEDGAIQMVRRVHFQINLIDNFLENNKRGRTTESSEAVVIQRMTKVVENRYYEIDQDPSLIKFPFCRPLQVKVKYIITEPYDPEHEVASKLRMATNRSQLHILYRFQYVHFKSGKPVKFVTPWEKFMKNLVLKYSVNEFILFKKVIKYYLERIGKHGKILKAIKMCGMLGVSNNSILEGSKEESEENSKDKDDGKNRSKNRSKKYDIQYSIYTFMIIMMELTLYRFVNLILILVRLMVNFFSLLGKGIANINITLVVGLLVSILVNMFLSGKSSVSYWSVKRAEKIFEDHLSGKDMHIMQRAISIDEIDLLTKEVALEDNNLAFEKFKQRDSDKDYQYRDTRQELAIRRNELLVELKILQNMERELVHGDYRKFLLQEIDKCNVISQEMTGLWLNDTKLQKYCINCNDELDRLSSLLL</sequence>
<dbReference type="OMA" id="TKVEWLW"/>
<dbReference type="Gene3D" id="1.20.1270.60">
    <property type="entry name" value="Arfaptin homology (AH) domain/BAR domain"/>
    <property type="match status" value="1"/>
</dbReference>
<feature type="domain" description="PH" evidence="9">
    <location>
        <begin position="312"/>
        <end position="427"/>
    </location>
</feature>
<evidence type="ECO:0000256" key="1">
    <source>
        <dbReference type="ARBA" id="ARBA00004586"/>
    </source>
</evidence>
<evidence type="ECO:0000313" key="12">
    <source>
        <dbReference type="Proteomes" id="UP000002866"/>
    </source>
</evidence>
<dbReference type="GO" id="GO:0045944">
    <property type="term" value="P:positive regulation of transcription by RNA polymerase II"/>
    <property type="evidence" value="ECO:0007669"/>
    <property type="project" value="EnsemblFungi"/>
</dbReference>
<dbReference type="PROSITE" id="PS51778">
    <property type="entry name" value="VAST"/>
    <property type="match status" value="1"/>
</dbReference>
<dbReference type="GO" id="GO:0032541">
    <property type="term" value="C:cortical endoplasmic reticulum"/>
    <property type="evidence" value="ECO:0007669"/>
    <property type="project" value="EnsemblFungi"/>
</dbReference>
<evidence type="ECO:0000256" key="2">
    <source>
        <dbReference type="ARBA" id="ARBA00022692"/>
    </source>
</evidence>
<dbReference type="InterPro" id="IPR004148">
    <property type="entry name" value="BAR_dom"/>
</dbReference>
<protein>
    <submittedName>
        <fullName evidence="11">Uncharacterized protein</fullName>
    </submittedName>
</protein>
<evidence type="ECO:0000256" key="6">
    <source>
        <dbReference type="SAM" id="Coils"/>
    </source>
</evidence>
<dbReference type="PROSITE" id="PS50003">
    <property type="entry name" value="PH_DOMAIN"/>
    <property type="match status" value="1"/>
</dbReference>
<evidence type="ECO:0000256" key="5">
    <source>
        <dbReference type="ARBA" id="ARBA00037847"/>
    </source>
</evidence>
<dbReference type="RefSeq" id="XP_004177875.1">
    <property type="nucleotide sequence ID" value="XM_004177827.1"/>
</dbReference>
<dbReference type="KEGG" id="tbl:TBLA_0A05630"/>
<keyword evidence="3 8" id="KW-1133">Transmembrane helix</keyword>
<dbReference type="InParanoid" id="I2GW54"/>
<dbReference type="Pfam" id="PF00169">
    <property type="entry name" value="PH"/>
    <property type="match status" value="1"/>
</dbReference>
<dbReference type="Pfam" id="PF16016">
    <property type="entry name" value="VASt"/>
    <property type="match status" value="1"/>
</dbReference>
<dbReference type="InterPro" id="IPR001849">
    <property type="entry name" value="PH_domain"/>
</dbReference>
<keyword evidence="6" id="KW-0175">Coiled coil</keyword>
<dbReference type="SUPFAM" id="SSF50729">
    <property type="entry name" value="PH domain-like"/>
    <property type="match status" value="1"/>
</dbReference>
<gene>
    <name evidence="11" type="primary">TBLA0A05630</name>
    <name evidence="11" type="ORF">TBLA_0A05630</name>
</gene>
<dbReference type="InterPro" id="IPR042067">
    <property type="entry name" value="Sip3_PH"/>
</dbReference>
<organism evidence="11 12">
    <name type="scientific">Henningerozyma blattae (strain ATCC 34711 / CBS 6284 / DSM 70876 / NBRC 10599 / NRRL Y-10934 / UCD 77-7)</name>
    <name type="common">Yeast</name>
    <name type="synonym">Tetrapisispora blattae</name>
    <dbReference type="NCBI Taxonomy" id="1071380"/>
    <lineage>
        <taxon>Eukaryota</taxon>
        <taxon>Fungi</taxon>
        <taxon>Dikarya</taxon>
        <taxon>Ascomycota</taxon>
        <taxon>Saccharomycotina</taxon>
        <taxon>Saccharomycetes</taxon>
        <taxon>Saccharomycetales</taxon>
        <taxon>Saccharomycetaceae</taxon>
        <taxon>Henningerozyma</taxon>
    </lineage>
</organism>
<dbReference type="PANTHER" id="PTHR14248">
    <property type="entry name" value="CYCLIN Y, ISOFORM A"/>
    <property type="match status" value="1"/>
</dbReference>
<reference evidence="11 12" key="1">
    <citation type="journal article" date="2011" name="Proc. Natl. Acad. Sci. U.S.A.">
        <title>Evolutionary erosion of yeast sex chromosomes by mating-type switching accidents.</title>
        <authorList>
            <person name="Gordon J.L."/>
            <person name="Armisen D."/>
            <person name="Proux-Wera E."/>
            <person name="Oheigeartaigh S.S."/>
            <person name="Byrne K.P."/>
            <person name="Wolfe K.H."/>
        </authorList>
    </citation>
    <scope>NUCLEOTIDE SEQUENCE [LARGE SCALE GENOMIC DNA]</scope>
    <source>
        <strain evidence="12">ATCC 34711 / CBS 6284 / DSM 70876 / NBRC 10599 / NRRL Y-10934 / UCD 77-7</strain>
    </source>
</reference>
<evidence type="ECO:0000256" key="7">
    <source>
        <dbReference type="SAM" id="MobiDB-lite"/>
    </source>
</evidence>
<feature type="coiled-coil region" evidence="6">
    <location>
        <begin position="253"/>
        <end position="280"/>
    </location>
</feature>
<dbReference type="AlphaFoldDB" id="I2GW54"/>
<keyword evidence="2 8" id="KW-0812">Transmembrane</keyword>
<dbReference type="GeneID" id="14493258"/>
<dbReference type="Proteomes" id="UP000002866">
    <property type="component" value="Chromosome 1"/>
</dbReference>
<keyword evidence="12" id="KW-1185">Reference proteome</keyword>
<dbReference type="Pfam" id="PF16746">
    <property type="entry name" value="BAR_3"/>
    <property type="match status" value="1"/>
</dbReference>
<dbReference type="HOGENOM" id="CLU_001720_0_0_1"/>
<dbReference type="CDD" id="cd07609">
    <property type="entry name" value="BAR_SIP3_fungi"/>
    <property type="match status" value="1"/>
</dbReference>
<evidence type="ECO:0000256" key="4">
    <source>
        <dbReference type="ARBA" id="ARBA00023136"/>
    </source>
</evidence>
<comment type="subcellular location">
    <subcellularLocation>
        <location evidence="5">Endomembrane system</location>
        <topology evidence="5">Single-pass membrane protein</topology>
    </subcellularLocation>
    <subcellularLocation>
        <location evidence="1">Endoplasmic reticulum membrane</location>
    </subcellularLocation>
</comment>
<dbReference type="FunCoup" id="I2GW54">
    <property type="interactions" value="19"/>
</dbReference>
<evidence type="ECO:0000259" key="9">
    <source>
        <dbReference type="PROSITE" id="PS50003"/>
    </source>
</evidence>
<dbReference type="Gene3D" id="2.30.29.30">
    <property type="entry name" value="Pleckstrin-homology domain (PH domain)/Phosphotyrosine-binding domain (PTB)"/>
    <property type="match status" value="1"/>
</dbReference>
<feature type="region of interest" description="Disordered" evidence="7">
    <location>
        <begin position="1008"/>
        <end position="1027"/>
    </location>
</feature>
<name>I2GW54_HENB6</name>
<dbReference type="SUPFAM" id="SSF103657">
    <property type="entry name" value="BAR/IMD domain-like"/>
    <property type="match status" value="1"/>
</dbReference>
<feature type="transmembrane region" description="Helical" evidence="8">
    <location>
        <begin position="1076"/>
        <end position="1097"/>
    </location>
</feature>
<dbReference type="EMBL" id="HE806316">
    <property type="protein sequence ID" value="CCH58356.1"/>
    <property type="molecule type" value="Genomic_DNA"/>
</dbReference>